<dbReference type="InterPro" id="IPR042047">
    <property type="entry name" value="SleB_dom1"/>
</dbReference>
<keyword evidence="4" id="KW-1185">Reference proteome</keyword>
<dbReference type="Gene3D" id="1.10.10.2520">
    <property type="entry name" value="Cell wall hydrolase SleB, domain 1"/>
    <property type="match status" value="1"/>
</dbReference>
<organism evidence="3 4">
    <name type="scientific">Pseudolycoriella hygida</name>
    <dbReference type="NCBI Taxonomy" id="35572"/>
    <lineage>
        <taxon>Eukaryota</taxon>
        <taxon>Metazoa</taxon>
        <taxon>Ecdysozoa</taxon>
        <taxon>Arthropoda</taxon>
        <taxon>Hexapoda</taxon>
        <taxon>Insecta</taxon>
        <taxon>Pterygota</taxon>
        <taxon>Neoptera</taxon>
        <taxon>Endopterygota</taxon>
        <taxon>Diptera</taxon>
        <taxon>Nematocera</taxon>
        <taxon>Sciaroidea</taxon>
        <taxon>Sciaridae</taxon>
        <taxon>Pseudolycoriella</taxon>
    </lineage>
</organism>
<dbReference type="EMBL" id="WJQU01000004">
    <property type="protein sequence ID" value="KAJ6634868.1"/>
    <property type="molecule type" value="Genomic_DNA"/>
</dbReference>
<evidence type="ECO:0000313" key="3">
    <source>
        <dbReference type="EMBL" id="KAJ6634868.1"/>
    </source>
</evidence>
<feature type="domain" description="Cell wall hydrolase SleB" evidence="2">
    <location>
        <begin position="17"/>
        <end position="126"/>
    </location>
</feature>
<dbReference type="GO" id="GO:0016787">
    <property type="term" value="F:hydrolase activity"/>
    <property type="evidence" value="ECO:0007669"/>
    <property type="project" value="InterPro"/>
</dbReference>
<gene>
    <name evidence="3" type="primary">sleB</name>
    <name evidence="3" type="ORF">Bhyg_13449</name>
</gene>
<evidence type="ECO:0000256" key="1">
    <source>
        <dbReference type="SAM" id="MobiDB-lite"/>
    </source>
</evidence>
<evidence type="ECO:0000259" key="2">
    <source>
        <dbReference type="Pfam" id="PF07486"/>
    </source>
</evidence>
<dbReference type="Pfam" id="PF07486">
    <property type="entry name" value="Hydrolase_2"/>
    <property type="match status" value="1"/>
</dbReference>
<dbReference type="Proteomes" id="UP001151699">
    <property type="component" value="Chromosome C"/>
</dbReference>
<reference evidence="3" key="1">
    <citation type="submission" date="2022-07" db="EMBL/GenBank/DDBJ databases">
        <authorList>
            <person name="Trinca V."/>
            <person name="Uliana J.V.C."/>
            <person name="Torres T.T."/>
            <person name="Ward R.J."/>
            <person name="Monesi N."/>
        </authorList>
    </citation>
    <scope>NUCLEOTIDE SEQUENCE</scope>
    <source>
        <strain evidence="3">HSMRA1968</strain>
        <tissue evidence="3">Whole embryos</tissue>
    </source>
</reference>
<dbReference type="InterPro" id="IPR011105">
    <property type="entry name" value="Cell_wall_hydrolase_SleB"/>
</dbReference>
<sequence length="128" mass="14833">MDDKSVFAKTIYAEARGEPEEGQKWVAWVIKNRAEKGRDYWGGSTIRGVCKQPYQFECWNGRNDIEIKEPGAYEKIRKWSDSLYDAPKERDPTGGCDHYNNPATDGDPDWARKISKVRKIGNHQFYKS</sequence>
<dbReference type="OrthoDB" id="9983162at2759"/>
<proteinExistence type="predicted"/>
<dbReference type="AlphaFoldDB" id="A0A9Q0RWF6"/>
<protein>
    <submittedName>
        <fullName evidence="3">Spore cortex-lytic enzyme</fullName>
    </submittedName>
</protein>
<comment type="caution">
    <text evidence="3">The sequence shown here is derived from an EMBL/GenBank/DDBJ whole genome shotgun (WGS) entry which is preliminary data.</text>
</comment>
<evidence type="ECO:0000313" key="4">
    <source>
        <dbReference type="Proteomes" id="UP001151699"/>
    </source>
</evidence>
<dbReference type="Gene3D" id="6.20.240.60">
    <property type="match status" value="1"/>
</dbReference>
<feature type="region of interest" description="Disordered" evidence="1">
    <location>
        <begin position="84"/>
        <end position="110"/>
    </location>
</feature>
<name>A0A9Q0RWF6_9DIPT</name>
<accession>A0A9Q0RWF6</accession>